<accession>A0A0P6DA58</accession>
<feature type="region of interest" description="Disordered" evidence="3">
    <location>
        <begin position="325"/>
        <end position="380"/>
    </location>
</feature>
<feature type="compositionally biased region" description="Low complexity" evidence="3">
    <location>
        <begin position="876"/>
        <end position="888"/>
    </location>
</feature>
<feature type="compositionally biased region" description="Polar residues" evidence="3">
    <location>
        <begin position="942"/>
        <end position="951"/>
    </location>
</feature>
<feature type="compositionally biased region" description="Polar residues" evidence="3">
    <location>
        <begin position="821"/>
        <end position="853"/>
    </location>
</feature>
<evidence type="ECO:0000256" key="3">
    <source>
        <dbReference type="SAM" id="MobiDB-lite"/>
    </source>
</evidence>
<name>A0A0P6DA58_9CRUS</name>
<dbReference type="PROSITE" id="PS50877">
    <property type="entry name" value="GOLOCO"/>
    <property type="match status" value="1"/>
</dbReference>
<organism evidence="5">
    <name type="scientific">Daphnia magna</name>
    <dbReference type="NCBI Taxonomy" id="35525"/>
    <lineage>
        <taxon>Eukaryota</taxon>
        <taxon>Metazoa</taxon>
        <taxon>Ecdysozoa</taxon>
        <taxon>Arthropoda</taxon>
        <taxon>Crustacea</taxon>
        <taxon>Branchiopoda</taxon>
        <taxon>Diplostraca</taxon>
        <taxon>Cladocera</taxon>
        <taxon>Anomopoda</taxon>
        <taxon>Daphniidae</taxon>
        <taxon>Daphnia</taxon>
    </lineage>
</organism>
<dbReference type="OrthoDB" id="2499658at2759"/>
<dbReference type="GO" id="GO:0051056">
    <property type="term" value="P:regulation of small GTPase mediated signal transduction"/>
    <property type="evidence" value="ECO:0007669"/>
    <property type="project" value="InterPro"/>
</dbReference>
<dbReference type="PANTHER" id="PTHR15711">
    <property type="entry name" value="RAP GTPASE-ACTIVATING PROTEIN"/>
    <property type="match status" value="1"/>
</dbReference>
<evidence type="ECO:0000313" key="5">
    <source>
        <dbReference type="EMBL" id="JAN12748.1"/>
    </source>
</evidence>
<feature type="compositionally biased region" description="Low complexity" evidence="3">
    <location>
        <begin position="251"/>
        <end position="260"/>
    </location>
</feature>
<dbReference type="EMBL" id="GDIQ01010008">
    <property type="protein sequence ID" value="JAN84729.1"/>
    <property type="molecule type" value="Transcribed_RNA"/>
</dbReference>
<feature type="compositionally biased region" description="Polar residues" evidence="3">
    <location>
        <begin position="353"/>
        <end position="367"/>
    </location>
</feature>
<feature type="domain" description="Rap-GAP" evidence="4">
    <location>
        <begin position="529"/>
        <end position="745"/>
    </location>
</feature>
<proteinExistence type="predicted"/>
<dbReference type="Pfam" id="PF21022">
    <property type="entry name" value="Rap-GAP_dimer"/>
    <property type="match status" value="1"/>
</dbReference>
<dbReference type="RefSeq" id="XP_045025245.1">
    <property type="nucleotide sequence ID" value="XM_045169310.1"/>
</dbReference>
<evidence type="ECO:0000256" key="1">
    <source>
        <dbReference type="ARBA" id="ARBA00022468"/>
    </source>
</evidence>
<keyword evidence="2" id="KW-0175">Coiled coil</keyword>
<dbReference type="SMART" id="SM00390">
    <property type="entry name" value="GoLoco"/>
    <property type="match status" value="1"/>
</dbReference>
<dbReference type="GeneID" id="116915356"/>
<dbReference type="PANTHER" id="PTHR15711:SF32">
    <property type="entry name" value="RAP GTPASE ACTIVATING PROTEIN 1, ISOFORM H"/>
    <property type="match status" value="1"/>
</dbReference>
<dbReference type="InterPro" id="IPR035974">
    <property type="entry name" value="Rap/Ran-GAP_sf"/>
</dbReference>
<feature type="region of interest" description="Disordered" evidence="3">
    <location>
        <begin position="925"/>
        <end position="955"/>
    </location>
</feature>
<dbReference type="GO" id="GO:0005096">
    <property type="term" value="F:GTPase activator activity"/>
    <property type="evidence" value="ECO:0007669"/>
    <property type="project" value="UniProtKB-KW"/>
</dbReference>
<evidence type="ECO:0000256" key="2">
    <source>
        <dbReference type="SAM" id="Coils"/>
    </source>
</evidence>
<reference evidence="5" key="1">
    <citation type="submission" date="2015-10" db="EMBL/GenBank/DDBJ databases">
        <title>EvidentialGene: Evidence-directed Construction of Complete mRNA Transcriptomes without Genomes.</title>
        <authorList>
            <person name="Gilbert D.G."/>
        </authorList>
    </citation>
    <scope>NUCLEOTIDE SEQUENCE</scope>
</reference>
<keyword evidence="1" id="KW-0343">GTPase activation</keyword>
<dbReference type="InterPro" id="IPR003109">
    <property type="entry name" value="GoLoco_motif"/>
</dbReference>
<feature type="coiled-coil region" evidence="2">
    <location>
        <begin position="979"/>
        <end position="1020"/>
    </location>
</feature>
<dbReference type="Pfam" id="PF02188">
    <property type="entry name" value="GoLoco"/>
    <property type="match status" value="1"/>
</dbReference>
<feature type="region of interest" description="Disordered" evidence="3">
    <location>
        <begin position="871"/>
        <end position="902"/>
    </location>
</feature>
<dbReference type="GO" id="GO:0005737">
    <property type="term" value="C:cytoplasm"/>
    <property type="evidence" value="ECO:0007669"/>
    <property type="project" value="TreeGrafter"/>
</dbReference>
<dbReference type="SUPFAM" id="SSF111347">
    <property type="entry name" value="Rap/Ran-GAP"/>
    <property type="match status" value="1"/>
</dbReference>
<dbReference type="EMBL" id="GDIQ01081989">
    <property type="protein sequence ID" value="JAN12748.1"/>
    <property type="molecule type" value="Transcribed_RNA"/>
</dbReference>
<dbReference type="InterPro" id="IPR050989">
    <property type="entry name" value="Rap1_Ran_GAP"/>
</dbReference>
<feature type="region of interest" description="Disordered" evidence="3">
    <location>
        <begin position="246"/>
        <end position="267"/>
    </location>
</feature>
<feature type="region of interest" description="Disordered" evidence="3">
    <location>
        <begin position="800"/>
        <end position="855"/>
    </location>
</feature>
<dbReference type="Pfam" id="PF02145">
    <property type="entry name" value="Rap_GAP"/>
    <property type="match status" value="1"/>
</dbReference>
<dbReference type="InterPro" id="IPR000331">
    <property type="entry name" value="Rap/Ran_GAP_dom"/>
</dbReference>
<evidence type="ECO:0000259" key="4">
    <source>
        <dbReference type="PROSITE" id="PS50085"/>
    </source>
</evidence>
<sequence>MVDDVTAALKSRKSKLTLKLSDGCIYDDCRSRPNSISRLKNYEKLHGSASLPQTPVSPETSAINKKIDRNTYGSDAELYFNQSPVDQACKSKPRVLSESFRQLKRLSEWTKSPAAPSTSRWNYGRETVSSSAQHRRMLMMTSARNNLSLDSQKDSPDSQVSTHFIYPPPQISKITPSVFHQSDPGGLMNATSPNTDYATNEVETPSARFIEANTPSPSQEETWKTNEASARVVVHRSANLNLRRQKRFHSSSHLESRSGSTMEDPLVYGRNHVTPVSKADPGSTSRDNSKTISHDLLELLEKLQTSRLDDQRCVLPAYFTQSTSRDLELAPKPSGSGGSGGSRGSHNDLGAFTNGSAGGSDSPTQSGGAAAAISTPPAHPSRDILEEVLSKPGPYPMVVLPRSGGYWCDDGSDTAAAPADSSQTASCKLELDETARCYRRFFVGKEHQNFVAQDDALGPVLLSVKHEMLAGQDYVRLILRLQTGTLHEVVPATCLSDQASPHRMAKLLCEELSTEKFVPVSWPKSSPLIAAYDEHVLVNHFKFGLLHQRFGQTTEEDIFANNGTSPALDEFLDVLGKRIHLLDHKGYRGGLDTQFGQTGVDSLYETFRDREIMFHVAPLLPYTENDPQQLQRKRHIGNDIVAVVFQEENTPFAPDMVASHFLHAFVVVQPLDPCTPNVRYRITVTARDGVNFFGPTLPDPPIMRKGPELREFLLTKLLNAENACYKAQKFARLELRTRTALLSNLVDDLHKKTCDFLHLSSPLLSGSSQAEAPAKAEVTQQTAPIGGGARFIDTVRKALSSARRSQQEQGAVGLAAAASNKKGSMNWSNASSDSTPASTLRLSSKGSNFSGPTKSAVADKSSLATQLAVQQAGMASPSTSPSLDTPPSRIARMTVPDSDESSLNSIEMENIHQSVSGSRMAGVNTIHHQQPPRPPTEDSDTGMESLSSAETPATAKRLAGKSCSCYGSNSEEQGHHQPEEEHIRQNENLQQEVNKLKFDKLELLRQNVSCQRDIKRLKEREFQLHSELITASQELQRLRLILRDHQTTSSMSAYEGSPV</sequence>
<dbReference type="Gene3D" id="3.40.50.11210">
    <property type="entry name" value="Rap/Ran-GAP"/>
    <property type="match status" value="1"/>
</dbReference>
<dbReference type="Gene3D" id="6.10.140.210">
    <property type="match status" value="1"/>
</dbReference>
<protein>
    <submittedName>
        <fullName evidence="5">Rap1 GTPase-activating protein</fullName>
    </submittedName>
</protein>
<dbReference type="AlphaFoldDB" id="A0A0P6DA58"/>
<dbReference type="PROSITE" id="PS50085">
    <property type="entry name" value="RAPGAP"/>
    <property type="match status" value="1"/>
</dbReference>